<gene>
    <name evidence="1" type="ORF">JCM19240_3618</name>
</gene>
<sequence>MNHYQLSDIYQVYIKGLEEAGDVVIGKPLPLDKISCDLSSFDSSNIEQLEDAVKDLIERSGQQRNSTKPDPLAALFQNLDRDFAAGETAVTRKEYEQFEKTRVNDKWRGNRIGSLNELIATLPRRIALSSAGQLDLVVMDENNLPIAIVEMKNRWNTMNSSSAIRLRREIERHVLTRGSTFHNCKGLLVERIPKVDGEASHFSPSDPSTGEKTPDNANIQKMGLQQFLSQFAGDQLAYMKGIVIIAQTMVEEDALPADYDMTLIFELLAESLS</sequence>
<dbReference type="AlphaFoldDB" id="A0A090T7M8"/>
<evidence type="ECO:0000313" key="1">
    <source>
        <dbReference type="EMBL" id="GAL35248.1"/>
    </source>
</evidence>
<dbReference type="OrthoDB" id="9806692at2"/>
<proteinExistence type="predicted"/>
<accession>A0A090T7M8</accession>
<dbReference type="GO" id="GO:0009307">
    <property type="term" value="P:DNA restriction-modification system"/>
    <property type="evidence" value="ECO:0007669"/>
    <property type="project" value="InterPro"/>
</dbReference>
<dbReference type="GO" id="GO:0009036">
    <property type="term" value="F:type II site-specific deoxyribonuclease activity"/>
    <property type="evidence" value="ECO:0007669"/>
    <property type="project" value="InterPro"/>
</dbReference>
<reference evidence="1 2" key="2">
    <citation type="submission" date="2014-09" db="EMBL/GenBank/DDBJ databases">
        <authorList>
            <consortium name="NBRP consortium"/>
            <person name="Sawabe T."/>
            <person name="Meirelles P."/>
            <person name="Nakanishi M."/>
            <person name="Sayaka M."/>
            <person name="Hattori M."/>
            <person name="Ohkuma M."/>
        </authorList>
    </citation>
    <scope>NUCLEOTIDE SEQUENCE [LARGE SCALE GENOMIC DNA]</scope>
    <source>
        <strain evidence="1 2">JCM 19240</strain>
    </source>
</reference>
<dbReference type="InterPro" id="IPR019057">
    <property type="entry name" value="Restrct_endonuc_II_Eco47II"/>
</dbReference>
<keyword evidence="2" id="KW-1185">Reference proteome</keyword>
<dbReference type="GO" id="GO:0003677">
    <property type="term" value="F:DNA binding"/>
    <property type="evidence" value="ECO:0007669"/>
    <property type="project" value="InterPro"/>
</dbReference>
<reference evidence="1 2" key="1">
    <citation type="submission" date="2014-09" db="EMBL/GenBank/DDBJ databases">
        <title>Vibrio maritimus JCM 19240. (C210) whole genome shotgun sequence.</title>
        <authorList>
            <person name="Sawabe T."/>
            <person name="Meirelles P."/>
            <person name="Nakanishi M."/>
            <person name="Sayaka M."/>
            <person name="Hattori M."/>
            <person name="Ohkuma M."/>
        </authorList>
    </citation>
    <scope>NUCLEOTIDE SEQUENCE [LARGE SCALE GENOMIC DNA]</scope>
    <source>
        <strain evidence="1 2">JCM 19240</strain>
    </source>
</reference>
<dbReference type="EMBL" id="BBMT01000006">
    <property type="protein sequence ID" value="GAL35248.1"/>
    <property type="molecule type" value="Genomic_DNA"/>
</dbReference>
<name>A0A090T7M8_9VIBR</name>
<comment type="caution">
    <text evidence="1">The sequence shown here is derived from an EMBL/GenBank/DDBJ whole genome shotgun (WGS) entry which is preliminary data.</text>
</comment>
<organism evidence="1 2">
    <name type="scientific">Vibrio maritimus</name>
    <dbReference type="NCBI Taxonomy" id="990268"/>
    <lineage>
        <taxon>Bacteria</taxon>
        <taxon>Pseudomonadati</taxon>
        <taxon>Pseudomonadota</taxon>
        <taxon>Gammaproteobacteria</taxon>
        <taxon>Vibrionales</taxon>
        <taxon>Vibrionaceae</taxon>
        <taxon>Vibrio</taxon>
    </lineage>
</organism>
<dbReference type="Proteomes" id="UP000029224">
    <property type="component" value="Unassembled WGS sequence"/>
</dbReference>
<dbReference type="Pfam" id="PF09553">
    <property type="entry name" value="RE_Eco47II"/>
    <property type="match status" value="1"/>
</dbReference>
<evidence type="ECO:0000313" key="2">
    <source>
        <dbReference type="Proteomes" id="UP000029224"/>
    </source>
</evidence>
<protein>
    <submittedName>
        <fullName evidence="1">Uncharacterized protein</fullName>
    </submittedName>
</protein>